<name>A0ACC2N3G6_9HYME</name>
<evidence type="ECO:0000313" key="1">
    <source>
        <dbReference type="EMBL" id="KAJ8665431.1"/>
    </source>
</evidence>
<organism evidence="1 2">
    <name type="scientific">Eretmocerus hayati</name>
    <dbReference type="NCBI Taxonomy" id="131215"/>
    <lineage>
        <taxon>Eukaryota</taxon>
        <taxon>Metazoa</taxon>
        <taxon>Ecdysozoa</taxon>
        <taxon>Arthropoda</taxon>
        <taxon>Hexapoda</taxon>
        <taxon>Insecta</taxon>
        <taxon>Pterygota</taxon>
        <taxon>Neoptera</taxon>
        <taxon>Endopterygota</taxon>
        <taxon>Hymenoptera</taxon>
        <taxon>Apocrita</taxon>
        <taxon>Proctotrupomorpha</taxon>
        <taxon>Chalcidoidea</taxon>
        <taxon>Aphelinidae</taxon>
        <taxon>Aphelininae</taxon>
        <taxon>Eretmocerus</taxon>
    </lineage>
</organism>
<gene>
    <name evidence="1" type="ORF">QAD02_007093</name>
</gene>
<evidence type="ECO:0000313" key="2">
    <source>
        <dbReference type="Proteomes" id="UP001239111"/>
    </source>
</evidence>
<sequence length="112" mass="13115">MGSMNEELLENWEEINFLHEEENSYESDKKKLGSPQSTYVPTCEVYKNPYPIVRLDEKIIFNFSLQGLMLMLQNLPTQNWSDSEINILVAEAYKLKFTFADAPNHFQAHDPR</sequence>
<protein>
    <submittedName>
        <fullName evidence="1">Uncharacterized protein</fullName>
    </submittedName>
</protein>
<dbReference type="EMBL" id="CM056744">
    <property type="protein sequence ID" value="KAJ8665431.1"/>
    <property type="molecule type" value="Genomic_DNA"/>
</dbReference>
<dbReference type="Proteomes" id="UP001239111">
    <property type="component" value="Chromosome 4"/>
</dbReference>
<proteinExistence type="predicted"/>
<comment type="caution">
    <text evidence="1">The sequence shown here is derived from an EMBL/GenBank/DDBJ whole genome shotgun (WGS) entry which is preliminary data.</text>
</comment>
<reference evidence="1" key="1">
    <citation type="submission" date="2023-04" db="EMBL/GenBank/DDBJ databases">
        <title>A chromosome-level genome assembly of the parasitoid wasp Eretmocerus hayati.</title>
        <authorList>
            <person name="Zhong Y."/>
            <person name="Liu S."/>
            <person name="Liu Y."/>
        </authorList>
    </citation>
    <scope>NUCLEOTIDE SEQUENCE</scope>
    <source>
        <strain evidence="1">ZJU_SS_LIU_2023</strain>
    </source>
</reference>
<keyword evidence="2" id="KW-1185">Reference proteome</keyword>
<accession>A0ACC2N3G6</accession>